<dbReference type="InterPro" id="IPR051322">
    <property type="entry name" value="AA_ABC_Transporter_Permease"/>
</dbReference>
<evidence type="ECO:0000256" key="8">
    <source>
        <dbReference type="RuleBase" id="RU363032"/>
    </source>
</evidence>
<reference evidence="10 11" key="1">
    <citation type="submission" date="2018-08" db="EMBL/GenBank/DDBJ databases">
        <title>A genome reference for cultivated species of the human gut microbiota.</title>
        <authorList>
            <person name="Zou Y."/>
            <person name="Xue W."/>
            <person name="Luo G."/>
        </authorList>
    </citation>
    <scope>NUCLEOTIDE SEQUENCE [LARGE SCALE GENOMIC DNA]</scope>
    <source>
        <strain evidence="10 11">AF18-46</strain>
    </source>
</reference>
<dbReference type="Gene3D" id="1.10.3720.10">
    <property type="entry name" value="MetI-like"/>
    <property type="match status" value="1"/>
</dbReference>
<evidence type="ECO:0000256" key="3">
    <source>
        <dbReference type="ARBA" id="ARBA00022448"/>
    </source>
</evidence>
<dbReference type="Proteomes" id="UP000284731">
    <property type="component" value="Unassembled WGS sequence"/>
</dbReference>
<dbReference type="GO" id="GO:0048473">
    <property type="term" value="P:D-methionine transmembrane transport"/>
    <property type="evidence" value="ECO:0007669"/>
    <property type="project" value="TreeGrafter"/>
</dbReference>
<keyword evidence="5 8" id="KW-0812">Transmembrane</keyword>
<sequence length="219" mass="23556">MIGGVLNLDQLFKAINETIYMTVISLTLATILGLLIGILLYCTQTGGLFQNKLINRVIDVIINVLRAIPFIILLIILIPFTKLIVGSMLGATAALPSLVFAAAPFYARMCIIAFQDVNKGTIEASKAMGASNWQIILKVLLPEALPSLLSGITVTGISLISYTAMAGAIGAGGLGNLAYLYGFARRNDLILYTSTVIIIIIVFVIQWIGDAIVKRIDKR</sequence>
<evidence type="ECO:0000256" key="1">
    <source>
        <dbReference type="ARBA" id="ARBA00004651"/>
    </source>
</evidence>
<dbReference type="RefSeq" id="WP_006526641.1">
    <property type="nucleotide sequence ID" value="NZ_AP028934.1"/>
</dbReference>
<comment type="caution">
    <text evidence="10">The sequence shown here is derived from an EMBL/GenBank/DDBJ whole genome shotgun (WGS) entry which is preliminary data.</text>
</comment>
<evidence type="ECO:0000256" key="2">
    <source>
        <dbReference type="ARBA" id="ARBA00007069"/>
    </source>
</evidence>
<feature type="transmembrane region" description="Helical" evidence="8">
    <location>
        <begin position="84"/>
        <end position="107"/>
    </location>
</feature>
<name>A0A412PIN4_9FIRM</name>
<dbReference type="EMBL" id="QRWX01000001">
    <property type="protein sequence ID" value="RGT58003.1"/>
    <property type="molecule type" value="Genomic_DNA"/>
</dbReference>
<evidence type="ECO:0000313" key="10">
    <source>
        <dbReference type="EMBL" id="RGT58003.1"/>
    </source>
</evidence>
<comment type="subcellular location">
    <subcellularLocation>
        <location evidence="1 8">Cell membrane</location>
        <topology evidence="1 8">Multi-pass membrane protein</topology>
    </subcellularLocation>
</comment>
<dbReference type="GeneID" id="89619084"/>
<dbReference type="FunFam" id="1.10.3720.10:FF:000002">
    <property type="entry name" value="D-methionine ABC transporter permease MetI"/>
    <property type="match status" value="1"/>
</dbReference>
<keyword evidence="4" id="KW-1003">Cell membrane</keyword>
<evidence type="ECO:0000256" key="6">
    <source>
        <dbReference type="ARBA" id="ARBA00022989"/>
    </source>
</evidence>
<feature type="transmembrane region" description="Helical" evidence="8">
    <location>
        <begin position="53"/>
        <end position="78"/>
    </location>
</feature>
<dbReference type="PANTHER" id="PTHR30450:SF1">
    <property type="entry name" value="D-METHIONINE TRANSPORT SYSTEM PERMEASE PROTEIN METI-RELATED"/>
    <property type="match status" value="1"/>
</dbReference>
<evidence type="ECO:0000313" key="11">
    <source>
        <dbReference type="Proteomes" id="UP000284731"/>
    </source>
</evidence>
<dbReference type="PANTHER" id="PTHR30450">
    <property type="entry name" value="ABC TRANSPORTER PERMEASE"/>
    <property type="match status" value="1"/>
</dbReference>
<keyword evidence="7 8" id="KW-0472">Membrane</keyword>
<dbReference type="Pfam" id="PF00528">
    <property type="entry name" value="BPD_transp_1"/>
    <property type="match status" value="1"/>
</dbReference>
<dbReference type="AlphaFoldDB" id="A0A412PIN4"/>
<feature type="transmembrane region" description="Helical" evidence="8">
    <location>
        <begin position="189"/>
        <end position="209"/>
    </location>
</feature>
<feature type="domain" description="ABC transmembrane type-1" evidence="9">
    <location>
        <begin position="15"/>
        <end position="209"/>
    </location>
</feature>
<gene>
    <name evidence="10" type="ORF">DWX20_02855</name>
</gene>
<protein>
    <submittedName>
        <fullName evidence="10">ABC transporter permease</fullName>
    </submittedName>
</protein>
<keyword evidence="6 8" id="KW-1133">Transmembrane helix</keyword>
<dbReference type="GO" id="GO:0005886">
    <property type="term" value="C:plasma membrane"/>
    <property type="evidence" value="ECO:0007669"/>
    <property type="project" value="UniProtKB-SubCell"/>
</dbReference>
<evidence type="ECO:0000256" key="4">
    <source>
        <dbReference type="ARBA" id="ARBA00022475"/>
    </source>
</evidence>
<accession>A0A412PIN4</accession>
<dbReference type="SUPFAM" id="SSF161098">
    <property type="entry name" value="MetI-like"/>
    <property type="match status" value="1"/>
</dbReference>
<evidence type="ECO:0000256" key="5">
    <source>
        <dbReference type="ARBA" id="ARBA00022692"/>
    </source>
</evidence>
<organism evidence="10 11">
    <name type="scientific">Solobacterium moorei</name>
    <dbReference type="NCBI Taxonomy" id="102148"/>
    <lineage>
        <taxon>Bacteria</taxon>
        <taxon>Bacillati</taxon>
        <taxon>Bacillota</taxon>
        <taxon>Erysipelotrichia</taxon>
        <taxon>Erysipelotrichales</taxon>
        <taxon>Erysipelotrichaceae</taxon>
        <taxon>Solobacterium</taxon>
    </lineage>
</organism>
<dbReference type="PROSITE" id="PS50928">
    <property type="entry name" value="ABC_TM1"/>
    <property type="match status" value="1"/>
</dbReference>
<evidence type="ECO:0000256" key="7">
    <source>
        <dbReference type="ARBA" id="ARBA00023136"/>
    </source>
</evidence>
<proteinExistence type="inferred from homology"/>
<dbReference type="CDD" id="cd06261">
    <property type="entry name" value="TM_PBP2"/>
    <property type="match status" value="1"/>
</dbReference>
<evidence type="ECO:0000259" key="9">
    <source>
        <dbReference type="PROSITE" id="PS50928"/>
    </source>
</evidence>
<feature type="transmembrane region" description="Helical" evidence="8">
    <location>
        <begin position="20"/>
        <end position="41"/>
    </location>
</feature>
<dbReference type="InterPro" id="IPR000515">
    <property type="entry name" value="MetI-like"/>
</dbReference>
<keyword evidence="3 8" id="KW-0813">Transport</keyword>
<dbReference type="InterPro" id="IPR035906">
    <property type="entry name" value="MetI-like_sf"/>
</dbReference>
<comment type="similarity">
    <text evidence="2">Belongs to the binding-protein-dependent transport system permease family. CysTW subfamily.</text>
</comment>